<feature type="transmembrane region" description="Helical" evidence="5">
    <location>
        <begin position="20"/>
        <end position="43"/>
    </location>
</feature>
<dbReference type="PANTHER" id="PTHR23508">
    <property type="entry name" value="CARBOXYLIC ACID TRANSPORTER PROTEIN HOMOLOG"/>
    <property type="match status" value="1"/>
</dbReference>
<feature type="domain" description="Major facilitator superfamily (MFS) profile" evidence="6">
    <location>
        <begin position="23"/>
        <end position="408"/>
    </location>
</feature>
<reference evidence="7 8" key="1">
    <citation type="submission" date="2020-10" db="EMBL/GenBank/DDBJ databases">
        <title>Connecting structure to function with the recovery of over 1000 high-quality activated sludge metagenome-assembled genomes encoding full-length rRNA genes using long-read sequencing.</title>
        <authorList>
            <person name="Singleton C.M."/>
            <person name="Petriglieri F."/>
            <person name="Kristensen J.M."/>
            <person name="Kirkegaard R.H."/>
            <person name="Michaelsen T.Y."/>
            <person name="Andersen M.H."/>
            <person name="Karst S.M."/>
            <person name="Dueholm M.S."/>
            <person name="Nielsen P.H."/>
            <person name="Albertsen M."/>
        </authorList>
    </citation>
    <scope>NUCLEOTIDE SEQUENCE [LARGE SCALE GENOMIC DNA]</scope>
    <source>
        <strain evidence="7">OdNE_18-Q3-R46-58_MAXAC.008</strain>
    </source>
</reference>
<feature type="transmembrane region" description="Helical" evidence="5">
    <location>
        <begin position="296"/>
        <end position="315"/>
    </location>
</feature>
<feature type="transmembrane region" description="Helical" evidence="5">
    <location>
        <begin position="150"/>
        <end position="169"/>
    </location>
</feature>
<feature type="transmembrane region" description="Helical" evidence="5">
    <location>
        <begin position="228"/>
        <end position="247"/>
    </location>
</feature>
<keyword evidence="4 5" id="KW-0472">Membrane</keyword>
<keyword evidence="2 5" id="KW-0812">Transmembrane</keyword>
<feature type="transmembrane region" description="Helical" evidence="5">
    <location>
        <begin position="321"/>
        <end position="342"/>
    </location>
</feature>
<keyword evidence="3 5" id="KW-1133">Transmembrane helix</keyword>
<evidence type="ECO:0000256" key="3">
    <source>
        <dbReference type="ARBA" id="ARBA00022989"/>
    </source>
</evidence>
<feature type="transmembrane region" description="Helical" evidence="5">
    <location>
        <begin position="175"/>
        <end position="194"/>
    </location>
</feature>
<dbReference type="AlphaFoldDB" id="A0A936F4K0"/>
<comment type="subcellular location">
    <subcellularLocation>
        <location evidence="1">Membrane</location>
        <topology evidence="1">Multi-pass membrane protein</topology>
    </subcellularLocation>
</comment>
<dbReference type="InterPro" id="IPR020846">
    <property type="entry name" value="MFS_dom"/>
</dbReference>
<accession>A0A936F4K0</accession>
<protein>
    <submittedName>
        <fullName evidence="7">MFS transporter</fullName>
    </submittedName>
</protein>
<sequence>MEASPPALEQPLKHSWKSVVNLTVIVGALGYFVDIFDLILFPIVRTASLSDLGVAPDQILPTFVYLFNFQMIGMLVGGVLWGILGDKKGRMSVLFGSITLYSLANIANAFVTTIPAYAAMRFLAGLGLSGELGAAITLVSEVLPKEVRSYGTAVVASLGITGALVADLVGNKLGWRGAFIVGGVMGLMLLVLRIKVTDSGMFKQLAHQNVARGDFLMLFTNRARFIRYLRAILIGVPIWYVVAILVASSPELSKSLGVVGAVNPGHAIAACYLGLAIGDLGSGFISQWIASRKKTVLLFQALTLLTVLLTLFSRGVSAQTYYLLCVALGFSAGYWAVFVTIASEQFGTNMRATVTVTVPNFVRGAVVPITTSFLALKAHWGIVNSALFIGLCCLAFGALSLWGMEETHAKDLDFLEVD</sequence>
<dbReference type="Pfam" id="PF07690">
    <property type="entry name" value="MFS_1"/>
    <property type="match status" value="1"/>
</dbReference>
<proteinExistence type="predicted"/>
<dbReference type="InterPro" id="IPR036259">
    <property type="entry name" value="MFS_trans_sf"/>
</dbReference>
<dbReference type="Proteomes" id="UP000709959">
    <property type="component" value="Unassembled WGS sequence"/>
</dbReference>
<feature type="transmembrane region" description="Helical" evidence="5">
    <location>
        <begin position="91"/>
        <end position="111"/>
    </location>
</feature>
<evidence type="ECO:0000256" key="2">
    <source>
        <dbReference type="ARBA" id="ARBA00022692"/>
    </source>
</evidence>
<gene>
    <name evidence="7" type="ORF">IPN91_14025</name>
</gene>
<name>A0A936F4K0_9BACT</name>
<feature type="transmembrane region" description="Helical" evidence="5">
    <location>
        <begin position="382"/>
        <end position="402"/>
    </location>
</feature>
<comment type="caution">
    <text evidence="7">The sequence shown here is derived from an EMBL/GenBank/DDBJ whole genome shotgun (WGS) entry which is preliminary data.</text>
</comment>
<dbReference type="PANTHER" id="PTHR23508:SF10">
    <property type="entry name" value="CARBOXYLIC ACID TRANSPORTER PROTEIN HOMOLOG"/>
    <property type="match status" value="1"/>
</dbReference>
<dbReference type="InterPro" id="IPR011701">
    <property type="entry name" value="MFS"/>
</dbReference>
<organism evidence="7 8">
    <name type="scientific">Candidatus Geothrix odensensis</name>
    <dbReference type="NCBI Taxonomy" id="2954440"/>
    <lineage>
        <taxon>Bacteria</taxon>
        <taxon>Pseudomonadati</taxon>
        <taxon>Acidobacteriota</taxon>
        <taxon>Holophagae</taxon>
        <taxon>Holophagales</taxon>
        <taxon>Holophagaceae</taxon>
        <taxon>Geothrix</taxon>
    </lineage>
</organism>
<evidence type="ECO:0000259" key="6">
    <source>
        <dbReference type="PROSITE" id="PS50850"/>
    </source>
</evidence>
<evidence type="ECO:0000313" key="7">
    <source>
        <dbReference type="EMBL" id="MBK8573706.1"/>
    </source>
</evidence>
<dbReference type="GO" id="GO:0046943">
    <property type="term" value="F:carboxylic acid transmembrane transporter activity"/>
    <property type="evidence" value="ECO:0007669"/>
    <property type="project" value="TreeGrafter"/>
</dbReference>
<dbReference type="SUPFAM" id="SSF103473">
    <property type="entry name" value="MFS general substrate transporter"/>
    <property type="match status" value="1"/>
</dbReference>
<dbReference type="EMBL" id="JADKCH010000028">
    <property type="protein sequence ID" value="MBK8573706.1"/>
    <property type="molecule type" value="Genomic_DNA"/>
</dbReference>
<feature type="transmembrane region" description="Helical" evidence="5">
    <location>
        <begin position="63"/>
        <end position="84"/>
    </location>
</feature>
<evidence type="ECO:0000256" key="1">
    <source>
        <dbReference type="ARBA" id="ARBA00004141"/>
    </source>
</evidence>
<evidence type="ECO:0000256" key="4">
    <source>
        <dbReference type="ARBA" id="ARBA00023136"/>
    </source>
</evidence>
<dbReference type="Gene3D" id="1.20.1250.20">
    <property type="entry name" value="MFS general substrate transporter like domains"/>
    <property type="match status" value="2"/>
</dbReference>
<evidence type="ECO:0000256" key="5">
    <source>
        <dbReference type="SAM" id="Phobius"/>
    </source>
</evidence>
<evidence type="ECO:0000313" key="8">
    <source>
        <dbReference type="Proteomes" id="UP000709959"/>
    </source>
</evidence>
<feature type="transmembrane region" description="Helical" evidence="5">
    <location>
        <begin position="117"/>
        <end position="138"/>
    </location>
</feature>
<dbReference type="PROSITE" id="PS50850">
    <property type="entry name" value="MFS"/>
    <property type="match status" value="1"/>
</dbReference>
<feature type="transmembrane region" description="Helical" evidence="5">
    <location>
        <begin position="267"/>
        <end position="289"/>
    </location>
</feature>
<dbReference type="GO" id="GO:0005886">
    <property type="term" value="C:plasma membrane"/>
    <property type="evidence" value="ECO:0007669"/>
    <property type="project" value="TreeGrafter"/>
</dbReference>